<evidence type="ECO:0000256" key="1">
    <source>
        <dbReference type="ARBA" id="ARBA00023015"/>
    </source>
</evidence>
<dbReference type="SMART" id="SM00345">
    <property type="entry name" value="HTH_GNTR"/>
    <property type="match status" value="1"/>
</dbReference>
<dbReference type="InterPro" id="IPR036390">
    <property type="entry name" value="WH_DNA-bd_sf"/>
</dbReference>
<keyword evidence="3" id="KW-0804">Transcription</keyword>
<dbReference type="EMBL" id="QUMQ01000001">
    <property type="protein sequence ID" value="REF99916.1"/>
    <property type="molecule type" value="Genomic_DNA"/>
</dbReference>
<feature type="domain" description="HTH gntR-type" evidence="4">
    <location>
        <begin position="10"/>
        <end position="77"/>
    </location>
</feature>
<dbReference type="OrthoDB" id="8680240at2"/>
<dbReference type="InterPro" id="IPR008920">
    <property type="entry name" value="TF_FadR/GntR_C"/>
</dbReference>
<keyword evidence="2" id="KW-0238">DNA-binding</keyword>
<dbReference type="GO" id="GO:0003700">
    <property type="term" value="F:DNA-binding transcription factor activity"/>
    <property type="evidence" value="ECO:0007669"/>
    <property type="project" value="InterPro"/>
</dbReference>
<dbReference type="SUPFAM" id="SSF46785">
    <property type="entry name" value="Winged helix' DNA-binding domain"/>
    <property type="match status" value="1"/>
</dbReference>
<sequence>MSDPASVLHRSLPESVYLLLRRRILNNDFAAGQRLIEATIAEELGVSRSTVREALRQLSVEGLVDISPRRHSIVTRMAYEDIRDACYARFVLEAGAARSVSERSGLIVAMKKVVARMGEAAESGDVARMIDLDTEFHGCIIDASGRHRLGSLWRMLDAQMGALMRSSIDRQHIALDEAVRRHQLLVDIFGVGTIDEIVAAMEEHYLGTVDDMAEAGMLTREAGAPS</sequence>
<dbReference type="Gene3D" id="1.10.10.10">
    <property type="entry name" value="Winged helix-like DNA-binding domain superfamily/Winged helix DNA-binding domain"/>
    <property type="match status" value="1"/>
</dbReference>
<evidence type="ECO:0000256" key="2">
    <source>
        <dbReference type="ARBA" id="ARBA00023125"/>
    </source>
</evidence>
<dbReference type="AlphaFoldDB" id="A0A3D9ZRA9"/>
<dbReference type="InterPro" id="IPR011711">
    <property type="entry name" value="GntR_C"/>
</dbReference>
<accession>A0A3D9ZRA9</accession>
<name>A0A3D9ZRA9_9ACTN</name>
<dbReference type="PRINTS" id="PR00035">
    <property type="entry name" value="HTHGNTR"/>
</dbReference>
<dbReference type="Pfam" id="PF07729">
    <property type="entry name" value="FCD"/>
    <property type="match status" value="1"/>
</dbReference>
<keyword evidence="1" id="KW-0805">Transcription regulation</keyword>
<dbReference type="PROSITE" id="PS50949">
    <property type="entry name" value="HTH_GNTR"/>
    <property type="match status" value="1"/>
</dbReference>
<dbReference type="Gene3D" id="1.20.120.530">
    <property type="entry name" value="GntR ligand-binding domain-like"/>
    <property type="match status" value="1"/>
</dbReference>
<evidence type="ECO:0000256" key="3">
    <source>
        <dbReference type="ARBA" id="ARBA00023163"/>
    </source>
</evidence>
<dbReference type="GO" id="GO:0003677">
    <property type="term" value="F:DNA binding"/>
    <property type="evidence" value="ECO:0007669"/>
    <property type="project" value="UniProtKB-KW"/>
</dbReference>
<keyword evidence="6" id="KW-1185">Reference proteome</keyword>
<dbReference type="CDD" id="cd07377">
    <property type="entry name" value="WHTH_GntR"/>
    <property type="match status" value="1"/>
</dbReference>
<evidence type="ECO:0000259" key="4">
    <source>
        <dbReference type="PROSITE" id="PS50949"/>
    </source>
</evidence>
<proteinExistence type="predicted"/>
<dbReference type="RefSeq" id="WP_116071068.1">
    <property type="nucleotide sequence ID" value="NZ_BONB01000054.1"/>
</dbReference>
<dbReference type="PANTHER" id="PTHR43537">
    <property type="entry name" value="TRANSCRIPTIONAL REGULATOR, GNTR FAMILY"/>
    <property type="match status" value="1"/>
</dbReference>
<dbReference type="Proteomes" id="UP000256913">
    <property type="component" value="Unassembled WGS sequence"/>
</dbReference>
<dbReference type="InterPro" id="IPR036388">
    <property type="entry name" value="WH-like_DNA-bd_sf"/>
</dbReference>
<dbReference type="Pfam" id="PF00392">
    <property type="entry name" value="GntR"/>
    <property type="match status" value="1"/>
</dbReference>
<evidence type="ECO:0000313" key="6">
    <source>
        <dbReference type="Proteomes" id="UP000256913"/>
    </source>
</evidence>
<dbReference type="SUPFAM" id="SSF48008">
    <property type="entry name" value="GntR ligand-binding domain-like"/>
    <property type="match status" value="1"/>
</dbReference>
<dbReference type="PANTHER" id="PTHR43537:SF45">
    <property type="entry name" value="GNTR FAMILY REGULATORY PROTEIN"/>
    <property type="match status" value="1"/>
</dbReference>
<evidence type="ECO:0000313" key="5">
    <source>
        <dbReference type="EMBL" id="REF99916.1"/>
    </source>
</evidence>
<dbReference type="SMART" id="SM00895">
    <property type="entry name" value="FCD"/>
    <property type="match status" value="1"/>
</dbReference>
<gene>
    <name evidence="5" type="ORF">DFJ67_5962</name>
</gene>
<reference evidence="5 6" key="1">
    <citation type="submission" date="2018-08" db="EMBL/GenBank/DDBJ databases">
        <title>Sequencing the genomes of 1000 actinobacteria strains.</title>
        <authorList>
            <person name="Klenk H.-P."/>
        </authorList>
    </citation>
    <scope>NUCLEOTIDE SEQUENCE [LARGE SCALE GENOMIC DNA]</scope>
    <source>
        <strain evidence="5 6">DSM 44099</strain>
    </source>
</reference>
<organism evidence="5 6">
    <name type="scientific">Asanoa ferruginea</name>
    <dbReference type="NCBI Taxonomy" id="53367"/>
    <lineage>
        <taxon>Bacteria</taxon>
        <taxon>Bacillati</taxon>
        <taxon>Actinomycetota</taxon>
        <taxon>Actinomycetes</taxon>
        <taxon>Micromonosporales</taxon>
        <taxon>Micromonosporaceae</taxon>
        <taxon>Asanoa</taxon>
    </lineage>
</organism>
<comment type="caution">
    <text evidence="5">The sequence shown here is derived from an EMBL/GenBank/DDBJ whole genome shotgun (WGS) entry which is preliminary data.</text>
</comment>
<dbReference type="InterPro" id="IPR000524">
    <property type="entry name" value="Tscrpt_reg_HTH_GntR"/>
</dbReference>
<protein>
    <submittedName>
        <fullName evidence="5">GntR family transcriptional regulator</fullName>
    </submittedName>
</protein>